<accession>A0A7J6KYK4</accession>
<dbReference type="OrthoDB" id="10385953at2759"/>
<dbReference type="Proteomes" id="UP000591131">
    <property type="component" value="Unassembled WGS sequence"/>
</dbReference>
<gene>
    <name evidence="1" type="ORF">FOL47_011089</name>
</gene>
<reference evidence="1 2" key="1">
    <citation type="submission" date="2020-04" db="EMBL/GenBank/DDBJ databases">
        <title>Perkinsus chesapeaki whole genome sequence.</title>
        <authorList>
            <person name="Bogema D.R."/>
        </authorList>
    </citation>
    <scope>NUCLEOTIDE SEQUENCE [LARGE SCALE GENOMIC DNA]</scope>
    <source>
        <strain evidence="1">ATCC PRA-425</strain>
    </source>
</reference>
<name>A0A7J6KYK4_PERCH</name>
<evidence type="ECO:0000313" key="1">
    <source>
        <dbReference type="EMBL" id="KAF4652425.1"/>
    </source>
</evidence>
<organism evidence="1 2">
    <name type="scientific">Perkinsus chesapeaki</name>
    <name type="common">Clam parasite</name>
    <name type="synonym">Perkinsus andrewsi</name>
    <dbReference type="NCBI Taxonomy" id="330153"/>
    <lineage>
        <taxon>Eukaryota</taxon>
        <taxon>Sar</taxon>
        <taxon>Alveolata</taxon>
        <taxon>Perkinsozoa</taxon>
        <taxon>Perkinsea</taxon>
        <taxon>Perkinsida</taxon>
        <taxon>Perkinsidae</taxon>
        <taxon>Perkinsus</taxon>
    </lineage>
</organism>
<dbReference type="AlphaFoldDB" id="A0A7J6KYK4"/>
<sequence length="148" mass="16182">MTAVKDIVQLILQGQEDADQRSTRIVGALQSYGIVTALLLSSASEDTIKAVASKSCENVQDESKEQEKRNAETVIAAAVKEADGQLRILHERSLKEKRVRANKVDLSALCRTASEAGSKLSFLLNMLPPLPAVKKVIDNPLMQGYEFQ</sequence>
<comment type="caution">
    <text evidence="1">The sequence shown here is derived from an EMBL/GenBank/DDBJ whole genome shotgun (WGS) entry which is preliminary data.</text>
</comment>
<protein>
    <submittedName>
        <fullName evidence="1">Uncharacterized protein</fullName>
    </submittedName>
</protein>
<proteinExistence type="predicted"/>
<evidence type="ECO:0000313" key="2">
    <source>
        <dbReference type="Proteomes" id="UP000591131"/>
    </source>
</evidence>
<keyword evidence="2" id="KW-1185">Reference proteome</keyword>
<dbReference type="EMBL" id="JAAPAO010000926">
    <property type="protein sequence ID" value="KAF4652425.1"/>
    <property type="molecule type" value="Genomic_DNA"/>
</dbReference>